<keyword evidence="2" id="KW-0378">Hydrolase</keyword>
<evidence type="ECO:0000313" key="3">
    <source>
        <dbReference type="Proteomes" id="UP000555322"/>
    </source>
</evidence>
<dbReference type="EMBL" id="JABERJ010000005">
    <property type="protein sequence ID" value="NNH25137.1"/>
    <property type="molecule type" value="Genomic_DNA"/>
</dbReference>
<dbReference type="RefSeq" id="WP_410169573.1">
    <property type="nucleotide sequence ID" value="NZ_JABERJ010000005.1"/>
</dbReference>
<keyword evidence="3" id="KW-1185">Reference proteome</keyword>
<dbReference type="InterPro" id="IPR029058">
    <property type="entry name" value="AB_hydrolase_fold"/>
</dbReference>
<protein>
    <submittedName>
        <fullName evidence="2">Alpha/beta hydrolase</fullName>
    </submittedName>
</protein>
<gene>
    <name evidence="2" type="ORF">HLH15_01300</name>
</gene>
<accession>A0ABX1UPI4</accession>
<dbReference type="InterPro" id="IPR051044">
    <property type="entry name" value="MAG_DAG_Lipase"/>
</dbReference>
<proteinExistence type="predicted"/>
<dbReference type="Gene3D" id="3.40.50.1820">
    <property type="entry name" value="alpha/beta hydrolase"/>
    <property type="match status" value="1"/>
</dbReference>
<organism evidence="2 3">
    <name type="scientific">Acinetobacter terrestris</name>
    <dbReference type="NCBI Taxonomy" id="2529843"/>
    <lineage>
        <taxon>Bacteria</taxon>
        <taxon>Pseudomonadati</taxon>
        <taxon>Pseudomonadota</taxon>
        <taxon>Gammaproteobacteria</taxon>
        <taxon>Moraxellales</taxon>
        <taxon>Moraxellaceae</taxon>
        <taxon>Acinetobacter</taxon>
        <taxon>Acinetobacter Taxon 24</taxon>
    </lineage>
</organism>
<name>A0ABX1UPI4_9GAMM</name>
<dbReference type="Pfam" id="PF12146">
    <property type="entry name" value="Hydrolase_4"/>
    <property type="match status" value="1"/>
</dbReference>
<dbReference type="InterPro" id="IPR022742">
    <property type="entry name" value="Hydrolase_4"/>
</dbReference>
<evidence type="ECO:0000259" key="1">
    <source>
        <dbReference type="Pfam" id="PF12146"/>
    </source>
</evidence>
<reference evidence="2 3" key="1">
    <citation type="submission" date="2020-04" db="EMBL/GenBank/DDBJ databases">
        <title>Acinetobacter Taxon 24.</title>
        <authorList>
            <person name="Nemec A."/>
            <person name="Radolfova-Krizova L."/>
            <person name="Higgins P.G."/>
            <person name="Spanelova P."/>
        </authorList>
    </citation>
    <scope>NUCLEOTIDE SEQUENCE [LARGE SCALE GENOMIC DNA]</scope>
    <source>
        <strain evidence="2 3">ANC 5084</strain>
    </source>
</reference>
<sequence length="322" mass="37087">MTEQTIEPLYQLDVLGSGYEQATLDFPDDYEGQVTATLVRKKAQQATRKAVLYIHGFIDYFFQTEMAEQFNQHGFDFYALDLRKYGRSHLPHQKYYNVREMAEYDAEITQALEIMGAEGHDAVLLCGHSTGGLTTTLYAAHHPDHPLIKALWVNSPFYDFNMNPIKKKLGLPNLSRVGKICPDLEFPSELNKWYVTSLHKSLKGEWDFNLEWKKTTYPLVRLSFIRAIFEAQKEIHQGVALNVPALVMHSDQTKNPKKWHKHAQSSDVILDVKHIDKYARKMEGDVTISEIKGGLHDLVLSEKSVRDQVYQQLFQWLDSKGL</sequence>
<dbReference type="SUPFAM" id="SSF53474">
    <property type="entry name" value="alpha/beta-Hydrolases"/>
    <property type="match status" value="1"/>
</dbReference>
<evidence type="ECO:0000313" key="2">
    <source>
        <dbReference type="EMBL" id="NNH25137.1"/>
    </source>
</evidence>
<dbReference type="GO" id="GO:0016787">
    <property type="term" value="F:hydrolase activity"/>
    <property type="evidence" value="ECO:0007669"/>
    <property type="project" value="UniProtKB-KW"/>
</dbReference>
<comment type="caution">
    <text evidence="2">The sequence shown here is derived from an EMBL/GenBank/DDBJ whole genome shotgun (WGS) entry which is preliminary data.</text>
</comment>
<dbReference type="PANTHER" id="PTHR11614">
    <property type="entry name" value="PHOSPHOLIPASE-RELATED"/>
    <property type="match status" value="1"/>
</dbReference>
<feature type="domain" description="Serine aminopeptidase S33" evidence="1">
    <location>
        <begin position="46"/>
        <end position="298"/>
    </location>
</feature>
<dbReference type="Proteomes" id="UP000555322">
    <property type="component" value="Unassembled WGS sequence"/>
</dbReference>